<evidence type="ECO:0000256" key="1">
    <source>
        <dbReference type="SAM" id="MobiDB-lite"/>
    </source>
</evidence>
<dbReference type="GO" id="GO:0000470">
    <property type="term" value="P:maturation of LSU-rRNA"/>
    <property type="evidence" value="ECO:0007669"/>
    <property type="project" value="TreeGrafter"/>
</dbReference>
<dbReference type="PANTHER" id="PTHR15002:SF0">
    <property type="entry name" value="RIBOSOMAL BIOGENESIS PROTEIN LAS1L"/>
    <property type="match status" value="1"/>
</dbReference>
<gene>
    <name evidence="2" type="ORF">LAME_0G04786G</name>
</gene>
<dbReference type="PANTHER" id="PTHR15002">
    <property type="entry name" value="RIBOSOMAL BIOGENESIS PROTEIN LAS1L"/>
    <property type="match status" value="1"/>
</dbReference>
<proteinExistence type="predicted"/>
<dbReference type="OrthoDB" id="10263222at2759"/>
<dbReference type="GO" id="GO:0000460">
    <property type="term" value="P:maturation of 5.8S rRNA"/>
    <property type="evidence" value="ECO:0007669"/>
    <property type="project" value="TreeGrafter"/>
</dbReference>
<dbReference type="Proteomes" id="UP000191144">
    <property type="component" value="Chromosome G"/>
</dbReference>
<organism evidence="2 3">
    <name type="scientific">Lachancea meyersii CBS 8951</name>
    <dbReference type="NCBI Taxonomy" id="1266667"/>
    <lineage>
        <taxon>Eukaryota</taxon>
        <taxon>Fungi</taxon>
        <taxon>Dikarya</taxon>
        <taxon>Ascomycota</taxon>
        <taxon>Saccharomycotina</taxon>
        <taxon>Saccharomycetes</taxon>
        <taxon>Saccharomycetales</taxon>
        <taxon>Saccharomycetaceae</taxon>
        <taxon>Lachancea</taxon>
    </lineage>
</organism>
<keyword evidence="3" id="KW-1185">Reference proteome</keyword>
<dbReference type="EMBL" id="LT598484">
    <property type="protein sequence ID" value="SCU99676.1"/>
    <property type="molecule type" value="Genomic_DNA"/>
</dbReference>
<dbReference type="AlphaFoldDB" id="A0A1G4K6Y2"/>
<evidence type="ECO:0000313" key="3">
    <source>
        <dbReference type="Proteomes" id="UP000191144"/>
    </source>
</evidence>
<feature type="compositionally biased region" description="Polar residues" evidence="1">
    <location>
        <begin position="216"/>
        <end position="225"/>
    </location>
</feature>
<reference evidence="3" key="1">
    <citation type="submission" date="2016-03" db="EMBL/GenBank/DDBJ databases">
        <authorList>
            <person name="Devillers Hugo."/>
        </authorList>
    </citation>
    <scope>NUCLEOTIDE SEQUENCE [LARGE SCALE GENOMIC DNA]</scope>
</reference>
<dbReference type="GO" id="GO:0004519">
    <property type="term" value="F:endonuclease activity"/>
    <property type="evidence" value="ECO:0007669"/>
    <property type="project" value="InterPro"/>
</dbReference>
<sequence>MQNTEPRIVPWRSKKDLARVCELLYPAKFVTPDLRQEGVREVKCWASRGPYLAHTVESTAHLTEAKLLDEQGVAGETTLQLSYTMAMIRFVNGLLDPTQQSQFAIPLHVLAERMGLPSWFVELRHCGTHEREMPSLDMLRMAVDQALEWLWDNYWSVQPEQDSQGKEAQMESLETSTDGLSLDPRAVDRVMKKIPSIVKLLTQNPNLGKGQLVSSAFTGDHASQNPPTKKHKTKEKPEEKLESFVVLAKEAWRGCKADPDIFVEKYVQKSSSGSPVILDLLAYRIQSFGFELSRWLLKNYQSCLKSYKSLLREVFDGPQLKNFVSHVCEYALDVKNVISDWEKWSTELREYPNWISLQILQRCDVTLPSTSEKFRKRYRGEVKELKCLLEHYKNCVLKSEITMYQLASGAGSNDAARNTESGFRSQMSRSTSSILSDLQTLKQTARTHKIYAWEPVDDWIPRPFGQV</sequence>
<name>A0A1G4K6Y2_9SACH</name>
<dbReference type="GO" id="GO:0090730">
    <property type="term" value="C:Las1 complex"/>
    <property type="evidence" value="ECO:0007669"/>
    <property type="project" value="InterPro"/>
</dbReference>
<evidence type="ECO:0000313" key="2">
    <source>
        <dbReference type="EMBL" id="SCU99676.1"/>
    </source>
</evidence>
<dbReference type="InterPro" id="IPR007174">
    <property type="entry name" value="Las1"/>
</dbReference>
<dbReference type="GO" id="GO:0030687">
    <property type="term" value="C:preribosome, large subunit precursor"/>
    <property type="evidence" value="ECO:0007669"/>
    <property type="project" value="TreeGrafter"/>
</dbReference>
<feature type="region of interest" description="Disordered" evidence="1">
    <location>
        <begin position="216"/>
        <end position="237"/>
    </location>
</feature>
<accession>A0A1G4K6Y2</accession>
<dbReference type="Pfam" id="PF04031">
    <property type="entry name" value="Las1"/>
    <property type="match status" value="1"/>
</dbReference>
<protein>
    <submittedName>
        <fullName evidence="2">LAME_0G04786g1_1</fullName>
    </submittedName>
</protein>